<evidence type="ECO:0000313" key="2">
    <source>
        <dbReference type="Proteomes" id="UP000198816"/>
    </source>
</evidence>
<dbReference type="EMBL" id="FNNZ01000010">
    <property type="protein sequence ID" value="SDW87527.1"/>
    <property type="molecule type" value="Genomic_DNA"/>
</dbReference>
<reference evidence="2" key="1">
    <citation type="submission" date="2016-10" db="EMBL/GenBank/DDBJ databases">
        <authorList>
            <person name="Varghese N."/>
            <person name="Submissions S."/>
        </authorList>
    </citation>
    <scope>NUCLEOTIDE SEQUENCE [LARGE SCALE GENOMIC DNA]</scope>
    <source>
        <strain evidence="2">DSM 217</strain>
    </source>
</reference>
<proteinExistence type="predicted"/>
<dbReference type="STRING" id="1058.SAMN05421783_1103"/>
<sequence>MSTRRKNEQIDPDAMWEARALLEAAGRIMQRIESGQYPADRIDAVAWRIADALLSSGQADAAWVTLATPRPRAASWRAY</sequence>
<organism evidence="1 2">
    <name type="scientific">Thiocapsa roseopersicina</name>
    <dbReference type="NCBI Taxonomy" id="1058"/>
    <lineage>
        <taxon>Bacteria</taxon>
        <taxon>Pseudomonadati</taxon>
        <taxon>Pseudomonadota</taxon>
        <taxon>Gammaproteobacteria</taxon>
        <taxon>Chromatiales</taxon>
        <taxon>Chromatiaceae</taxon>
        <taxon>Thiocapsa</taxon>
    </lineage>
</organism>
<protein>
    <submittedName>
        <fullName evidence="1">Uncharacterized protein</fullName>
    </submittedName>
</protein>
<keyword evidence="2" id="KW-1185">Reference proteome</keyword>
<dbReference type="AlphaFoldDB" id="A0A1H2X416"/>
<gene>
    <name evidence="1" type="ORF">SAMN05421783_1103</name>
</gene>
<evidence type="ECO:0000313" key="1">
    <source>
        <dbReference type="EMBL" id="SDW87527.1"/>
    </source>
</evidence>
<dbReference type="Proteomes" id="UP000198816">
    <property type="component" value="Unassembled WGS sequence"/>
</dbReference>
<accession>A0A1H2X416</accession>
<dbReference type="RefSeq" id="WP_093031928.1">
    <property type="nucleotide sequence ID" value="NZ_FNNZ01000010.1"/>
</dbReference>
<name>A0A1H2X416_THIRO</name>